<name>A0A9D4V056_ADICA</name>
<keyword evidence="4" id="KW-0503">Monooxygenase</keyword>
<organism evidence="6 7">
    <name type="scientific">Adiantum capillus-veneris</name>
    <name type="common">Maidenhair fern</name>
    <dbReference type="NCBI Taxonomy" id="13818"/>
    <lineage>
        <taxon>Eukaryota</taxon>
        <taxon>Viridiplantae</taxon>
        <taxon>Streptophyta</taxon>
        <taxon>Embryophyta</taxon>
        <taxon>Tracheophyta</taxon>
        <taxon>Polypodiopsida</taxon>
        <taxon>Polypodiidae</taxon>
        <taxon>Polypodiales</taxon>
        <taxon>Pteridineae</taxon>
        <taxon>Pteridaceae</taxon>
        <taxon>Vittarioideae</taxon>
        <taxon>Adiantum</taxon>
    </lineage>
</organism>
<keyword evidence="7" id="KW-1185">Reference proteome</keyword>
<evidence type="ECO:0000256" key="2">
    <source>
        <dbReference type="ARBA" id="ARBA00023004"/>
    </source>
</evidence>
<keyword evidence="4" id="KW-0560">Oxidoreductase</keyword>
<dbReference type="EMBL" id="JABFUD020000007">
    <property type="protein sequence ID" value="KAI5077204.1"/>
    <property type="molecule type" value="Genomic_DNA"/>
</dbReference>
<dbReference type="GO" id="GO:0004497">
    <property type="term" value="F:monooxygenase activity"/>
    <property type="evidence" value="ECO:0007669"/>
    <property type="project" value="UniProtKB-KW"/>
</dbReference>
<keyword evidence="3 4" id="KW-0349">Heme</keyword>
<keyword evidence="5" id="KW-1133">Transmembrane helix</keyword>
<dbReference type="OrthoDB" id="2789670at2759"/>
<comment type="similarity">
    <text evidence="4">Belongs to the cytochrome P450 family.</text>
</comment>
<evidence type="ECO:0000256" key="4">
    <source>
        <dbReference type="RuleBase" id="RU000461"/>
    </source>
</evidence>
<dbReference type="AlphaFoldDB" id="A0A9D4V056"/>
<evidence type="ECO:0000256" key="3">
    <source>
        <dbReference type="PIRSR" id="PIRSR602401-1"/>
    </source>
</evidence>
<dbReference type="GO" id="GO:0010268">
    <property type="term" value="P:brassinosteroid homeostasis"/>
    <property type="evidence" value="ECO:0007669"/>
    <property type="project" value="TreeGrafter"/>
</dbReference>
<keyword evidence="5" id="KW-0472">Membrane</keyword>
<dbReference type="Pfam" id="PF00067">
    <property type="entry name" value="p450"/>
    <property type="match status" value="1"/>
</dbReference>
<dbReference type="PANTHER" id="PTHR24286">
    <property type="entry name" value="CYTOCHROME P450 26"/>
    <property type="match status" value="1"/>
</dbReference>
<feature type="transmembrane region" description="Helical" evidence="5">
    <location>
        <begin position="49"/>
        <end position="67"/>
    </location>
</feature>
<dbReference type="Proteomes" id="UP000886520">
    <property type="component" value="Chromosome 7"/>
</dbReference>
<feature type="transmembrane region" description="Helical" evidence="5">
    <location>
        <begin position="12"/>
        <end position="29"/>
    </location>
</feature>
<accession>A0A9D4V056</accession>
<evidence type="ECO:0000313" key="6">
    <source>
        <dbReference type="EMBL" id="KAI5077204.1"/>
    </source>
</evidence>
<dbReference type="GO" id="GO:0016705">
    <property type="term" value="F:oxidoreductase activity, acting on paired donors, with incorporation or reduction of molecular oxygen"/>
    <property type="evidence" value="ECO:0007669"/>
    <property type="project" value="InterPro"/>
</dbReference>
<keyword evidence="1 3" id="KW-0479">Metal-binding</keyword>
<dbReference type="InterPro" id="IPR017972">
    <property type="entry name" value="Cyt_P450_CS"/>
</dbReference>
<keyword evidence="5" id="KW-0812">Transmembrane</keyword>
<dbReference type="PRINTS" id="PR00463">
    <property type="entry name" value="EP450I"/>
</dbReference>
<reference evidence="6" key="1">
    <citation type="submission" date="2021-01" db="EMBL/GenBank/DDBJ databases">
        <title>Adiantum capillus-veneris genome.</title>
        <authorList>
            <person name="Fang Y."/>
            <person name="Liao Q."/>
        </authorList>
    </citation>
    <scope>NUCLEOTIDE SEQUENCE</scope>
    <source>
        <strain evidence="6">H3</strain>
        <tissue evidence="6">Leaf</tissue>
    </source>
</reference>
<comment type="caution">
    <text evidence="6">The sequence shown here is derived from an EMBL/GenBank/DDBJ whole genome shotgun (WGS) entry which is preliminary data.</text>
</comment>
<evidence type="ECO:0000256" key="1">
    <source>
        <dbReference type="ARBA" id="ARBA00022723"/>
    </source>
</evidence>
<dbReference type="GO" id="GO:0005506">
    <property type="term" value="F:iron ion binding"/>
    <property type="evidence" value="ECO:0007669"/>
    <property type="project" value="InterPro"/>
</dbReference>
<dbReference type="InterPro" id="IPR001128">
    <property type="entry name" value="Cyt_P450"/>
</dbReference>
<evidence type="ECO:0000256" key="5">
    <source>
        <dbReference type="SAM" id="Phobius"/>
    </source>
</evidence>
<dbReference type="PROSITE" id="PS00086">
    <property type="entry name" value="CYTOCHROME_P450"/>
    <property type="match status" value="1"/>
</dbReference>
<gene>
    <name evidence="6" type="ORF">GOP47_0007028</name>
</gene>
<dbReference type="SUPFAM" id="SSF48264">
    <property type="entry name" value="Cytochrome P450"/>
    <property type="match status" value="1"/>
</dbReference>
<evidence type="ECO:0000313" key="7">
    <source>
        <dbReference type="Proteomes" id="UP000886520"/>
    </source>
</evidence>
<dbReference type="PRINTS" id="PR00385">
    <property type="entry name" value="P450"/>
</dbReference>
<dbReference type="PANTHER" id="PTHR24286:SF12">
    <property type="entry name" value="CYTOCHROME P450 FAMILY PROTEIN, EXPRESSED"/>
    <property type="match status" value="1"/>
</dbReference>
<dbReference type="GO" id="GO:0016125">
    <property type="term" value="P:sterol metabolic process"/>
    <property type="evidence" value="ECO:0007669"/>
    <property type="project" value="TreeGrafter"/>
</dbReference>
<keyword evidence="2 3" id="KW-0408">Iron</keyword>
<dbReference type="InterPro" id="IPR002401">
    <property type="entry name" value="Cyt_P450_E_grp-I"/>
</dbReference>
<proteinExistence type="inferred from homology"/>
<sequence>MDWEVANTTTSWAALAVVVVAVAWVARMANEWWYLPSPSAIPPGSKLPPGSLGWPFIGGMLSFVRLFKRDPEAYFRRHFLSRYKGHSDGIYKAHLFGSPCIITCSPEMNKFVLGHQGDGSTFASGWPTPKVVGPSCMVVVEGAQHKRMRKLLTDAITHPLPLRRSLLRQERRFTNALAQWAHEKNIILGDKLKQVTFEEICDSFLSLNSGPLVKKMLGFTRGLVGGVRAFPINIPGFTYYNALQCRKSMTEIMHSIIQDRRNAGIKAEDEDFLDVLLEVRDEEGKCLIDDEISDNIISFLLAGHESIAYTLLWTMVFLAKNTKVLNKLRMEHMSLRSKKEGDWIADLKKSPYTNFVLDEVLRRISVSPMLFRTVKKEGINYKGYYFPKGWKVVAWLRASHMDSNLFTDPDNFDPDRFIEPPRSGFYMPFGHGPRLCPGNTLALLSSRLFIHILLTNYKWSLVNPDAPVTYLPHPKPIDGGEVVLEPL</sequence>
<dbReference type="InterPro" id="IPR036396">
    <property type="entry name" value="Cyt_P450_sf"/>
</dbReference>
<protein>
    <recommendedName>
        <fullName evidence="8">Cytochrome P450</fullName>
    </recommendedName>
</protein>
<comment type="cofactor">
    <cofactor evidence="3">
        <name>heme</name>
        <dbReference type="ChEBI" id="CHEBI:30413"/>
    </cofactor>
</comment>
<dbReference type="GO" id="GO:0016132">
    <property type="term" value="P:brassinosteroid biosynthetic process"/>
    <property type="evidence" value="ECO:0007669"/>
    <property type="project" value="TreeGrafter"/>
</dbReference>
<feature type="binding site" description="axial binding residue" evidence="3">
    <location>
        <position position="436"/>
    </location>
    <ligand>
        <name>heme</name>
        <dbReference type="ChEBI" id="CHEBI:30413"/>
    </ligand>
    <ligandPart>
        <name>Fe</name>
        <dbReference type="ChEBI" id="CHEBI:18248"/>
    </ligandPart>
</feature>
<evidence type="ECO:0008006" key="8">
    <source>
        <dbReference type="Google" id="ProtNLM"/>
    </source>
</evidence>
<dbReference type="Gene3D" id="1.10.630.10">
    <property type="entry name" value="Cytochrome P450"/>
    <property type="match status" value="1"/>
</dbReference>
<dbReference type="GO" id="GO:0020037">
    <property type="term" value="F:heme binding"/>
    <property type="evidence" value="ECO:0007669"/>
    <property type="project" value="InterPro"/>
</dbReference>